<evidence type="ECO:0000256" key="6">
    <source>
        <dbReference type="ARBA" id="ARBA00022741"/>
    </source>
</evidence>
<feature type="transmembrane region" description="Helical" evidence="13">
    <location>
        <begin position="383"/>
        <end position="405"/>
    </location>
</feature>
<dbReference type="SUPFAM" id="SSF90123">
    <property type="entry name" value="ABC transporter transmembrane region"/>
    <property type="match status" value="2"/>
</dbReference>
<evidence type="ECO:0000313" key="16">
    <source>
        <dbReference type="EMBL" id="GAU94482.1"/>
    </source>
</evidence>
<evidence type="ECO:0000259" key="14">
    <source>
        <dbReference type="PROSITE" id="PS50893"/>
    </source>
</evidence>
<dbReference type="GO" id="GO:0012505">
    <property type="term" value="C:endomembrane system"/>
    <property type="evidence" value="ECO:0007669"/>
    <property type="project" value="UniProtKB-SubCell"/>
</dbReference>
<keyword evidence="3" id="KW-0813">Transport</keyword>
<feature type="compositionally biased region" description="Acidic residues" evidence="12">
    <location>
        <begin position="293"/>
        <end position="302"/>
    </location>
</feature>
<dbReference type="InterPro" id="IPR003439">
    <property type="entry name" value="ABC_transporter-like_ATP-bd"/>
</dbReference>
<dbReference type="SUPFAM" id="SSF52540">
    <property type="entry name" value="P-loop containing nucleoside triphosphate hydrolases"/>
    <property type="match status" value="2"/>
</dbReference>
<feature type="domain" description="ABC transmembrane type-1" evidence="15">
    <location>
        <begin position="985"/>
        <end position="1280"/>
    </location>
</feature>
<dbReference type="Gene3D" id="3.40.50.300">
    <property type="entry name" value="P-loop containing nucleotide triphosphate hydrolases"/>
    <property type="match status" value="2"/>
</dbReference>
<dbReference type="InterPro" id="IPR027417">
    <property type="entry name" value="P-loop_NTPase"/>
</dbReference>
<feature type="transmembrane region" description="Helical" evidence="13">
    <location>
        <begin position="132"/>
        <end position="150"/>
    </location>
</feature>
<dbReference type="GO" id="GO:0015431">
    <property type="term" value="F:ABC-type glutathione S-conjugate transporter activity"/>
    <property type="evidence" value="ECO:0007669"/>
    <property type="project" value="UniProtKB-EC"/>
</dbReference>
<dbReference type="PROSITE" id="PS50893">
    <property type="entry name" value="ABC_TRANSPORTER_2"/>
    <property type="match status" value="2"/>
</dbReference>
<organism evidence="16 17">
    <name type="scientific">Ramazzottius varieornatus</name>
    <name type="common">Water bear</name>
    <name type="synonym">Tardigrade</name>
    <dbReference type="NCBI Taxonomy" id="947166"/>
    <lineage>
        <taxon>Eukaryota</taxon>
        <taxon>Metazoa</taxon>
        <taxon>Ecdysozoa</taxon>
        <taxon>Tardigrada</taxon>
        <taxon>Eutardigrada</taxon>
        <taxon>Parachela</taxon>
        <taxon>Hypsibioidea</taxon>
        <taxon>Ramazzottiidae</taxon>
        <taxon>Ramazzottius</taxon>
    </lineage>
</organism>
<dbReference type="InterPro" id="IPR056227">
    <property type="entry name" value="TMD0_ABC"/>
</dbReference>
<dbReference type="InterPro" id="IPR011527">
    <property type="entry name" value="ABC1_TM_dom"/>
</dbReference>
<dbReference type="PROSITE" id="PS00211">
    <property type="entry name" value="ABC_TRANSPORTER_1"/>
    <property type="match status" value="1"/>
</dbReference>
<feature type="transmembrane region" description="Helical" evidence="13">
    <location>
        <begin position="563"/>
        <end position="590"/>
    </location>
</feature>
<feature type="transmembrane region" description="Helical" evidence="13">
    <location>
        <begin position="352"/>
        <end position="371"/>
    </location>
</feature>
<keyword evidence="4 13" id="KW-0812">Transmembrane</keyword>
<dbReference type="CDD" id="cd18595">
    <property type="entry name" value="ABC_6TM_MRP1_2_3_6_D1_like"/>
    <property type="match status" value="1"/>
</dbReference>
<dbReference type="EC" id="7.6.2.3" evidence="10"/>
<dbReference type="STRING" id="947166.A0A1D1V3D8"/>
<gene>
    <name evidence="16" type="primary">RvY_06252</name>
    <name evidence="16" type="synonym">RvY_06252.1</name>
    <name evidence="16" type="ORF">RvY_06252-1</name>
</gene>
<evidence type="ECO:0000256" key="8">
    <source>
        <dbReference type="ARBA" id="ARBA00022989"/>
    </source>
</evidence>
<dbReference type="CDD" id="cd03250">
    <property type="entry name" value="ABCC_MRP_domain1"/>
    <property type="match status" value="1"/>
</dbReference>
<evidence type="ECO:0000313" key="17">
    <source>
        <dbReference type="Proteomes" id="UP000186922"/>
    </source>
</evidence>
<evidence type="ECO:0000256" key="3">
    <source>
        <dbReference type="ARBA" id="ARBA00022448"/>
    </source>
</evidence>
<feature type="domain" description="ABC transporter" evidence="14">
    <location>
        <begin position="663"/>
        <end position="891"/>
    </location>
</feature>
<accession>A0A1D1V3D8</accession>
<dbReference type="GO" id="GO:0005524">
    <property type="term" value="F:ATP binding"/>
    <property type="evidence" value="ECO:0007669"/>
    <property type="project" value="UniProtKB-KW"/>
</dbReference>
<name>A0A1D1V3D8_RAMVA</name>
<feature type="transmembrane region" description="Helical" evidence="13">
    <location>
        <begin position="486"/>
        <end position="504"/>
    </location>
</feature>
<evidence type="ECO:0000256" key="7">
    <source>
        <dbReference type="ARBA" id="ARBA00022840"/>
    </source>
</evidence>
<dbReference type="FunFam" id="1.20.1560.10:FF:000006">
    <property type="entry name" value="ATP-binding cassette, sub-family C (CFTR/MRP), member 9"/>
    <property type="match status" value="1"/>
</dbReference>
<feature type="transmembrane region" description="Helical" evidence="13">
    <location>
        <begin position="462"/>
        <end position="480"/>
    </location>
</feature>
<dbReference type="InterPro" id="IPR050173">
    <property type="entry name" value="ABC_transporter_C-like"/>
</dbReference>
<feature type="transmembrane region" description="Helical" evidence="13">
    <location>
        <begin position="101"/>
        <end position="120"/>
    </location>
</feature>
<comment type="caution">
    <text evidence="16">The sequence shown here is derived from an EMBL/GenBank/DDBJ whole genome shotgun (WGS) entry which is preliminary data.</text>
</comment>
<feature type="transmembrane region" description="Helical" evidence="13">
    <location>
        <begin position="602"/>
        <end position="626"/>
    </location>
</feature>
<reference evidence="16 17" key="1">
    <citation type="journal article" date="2016" name="Nat. Commun.">
        <title>Extremotolerant tardigrade genome and improved radiotolerance of human cultured cells by tardigrade-unique protein.</title>
        <authorList>
            <person name="Hashimoto T."/>
            <person name="Horikawa D.D."/>
            <person name="Saito Y."/>
            <person name="Kuwahara H."/>
            <person name="Kozuka-Hata H."/>
            <person name="Shin-I T."/>
            <person name="Minakuchi Y."/>
            <person name="Ohishi K."/>
            <person name="Motoyama A."/>
            <person name="Aizu T."/>
            <person name="Enomoto A."/>
            <person name="Kondo K."/>
            <person name="Tanaka S."/>
            <person name="Hara Y."/>
            <person name="Koshikawa S."/>
            <person name="Sagara H."/>
            <person name="Miura T."/>
            <person name="Yokobori S."/>
            <person name="Miyagawa K."/>
            <person name="Suzuki Y."/>
            <person name="Kubo T."/>
            <person name="Oyama M."/>
            <person name="Kohara Y."/>
            <person name="Fujiyama A."/>
            <person name="Arakawa K."/>
            <person name="Katayama T."/>
            <person name="Toyoda A."/>
            <person name="Kunieda T."/>
        </authorList>
    </citation>
    <scope>NUCLEOTIDE SEQUENCE [LARGE SCALE GENOMIC DNA]</scope>
    <source>
        <strain evidence="16 17">YOKOZUNA-1</strain>
    </source>
</reference>
<keyword evidence="17" id="KW-1185">Reference proteome</keyword>
<dbReference type="InterPro" id="IPR003593">
    <property type="entry name" value="AAA+_ATPase"/>
</dbReference>
<dbReference type="Pfam" id="PF00005">
    <property type="entry name" value="ABC_tran"/>
    <property type="match status" value="2"/>
</dbReference>
<keyword evidence="5" id="KW-0677">Repeat</keyword>
<evidence type="ECO:0000256" key="2">
    <source>
        <dbReference type="ARBA" id="ARBA00009726"/>
    </source>
</evidence>
<dbReference type="GO" id="GO:0016887">
    <property type="term" value="F:ATP hydrolysis activity"/>
    <property type="evidence" value="ECO:0007669"/>
    <property type="project" value="InterPro"/>
</dbReference>
<keyword evidence="8 13" id="KW-1133">Transmembrane helix</keyword>
<protein>
    <recommendedName>
        <fullName evidence="10">ABC-type glutathione-S-conjugate transporter</fullName>
        <ecNumber evidence="10">7.6.2.3</ecNumber>
    </recommendedName>
</protein>
<dbReference type="OrthoDB" id="4865934at2759"/>
<evidence type="ECO:0000256" key="1">
    <source>
        <dbReference type="ARBA" id="ARBA00004127"/>
    </source>
</evidence>
<feature type="transmembrane region" description="Helical" evidence="13">
    <location>
        <begin position="61"/>
        <end position="81"/>
    </location>
</feature>
<feature type="transmembrane region" description="Helical" evidence="13">
    <location>
        <begin position="1106"/>
        <end position="1123"/>
    </location>
</feature>
<proteinExistence type="inferred from homology"/>
<evidence type="ECO:0000256" key="13">
    <source>
        <dbReference type="SAM" id="Phobius"/>
    </source>
</evidence>
<keyword evidence="6" id="KW-0547">Nucleotide-binding</keyword>
<feature type="transmembrane region" description="Helical" evidence="13">
    <location>
        <begin position="170"/>
        <end position="190"/>
    </location>
</feature>
<dbReference type="Pfam" id="PF24357">
    <property type="entry name" value="TMD0_ABC"/>
    <property type="match status" value="1"/>
</dbReference>
<evidence type="ECO:0000256" key="9">
    <source>
        <dbReference type="ARBA" id="ARBA00023136"/>
    </source>
</evidence>
<feature type="region of interest" description="Disordered" evidence="12">
    <location>
        <begin position="273"/>
        <end position="320"/>
    </location>
</feature>
<evidence type="ECO:0000256" key="4">
    <source>
        <dbReference type="ARBA" id="ARBA00022692"/>
    </source>
</evidence>
<keyword evidence="7" id="KW-0067">ATP-binding</keyword>
<dbReference type="FunFam" id="3.40.50.300:FF:000997">
    <property type="entry name" value="Multidrug resistance-associated protein 1"/>
    <property type="match status" value="1"/>
</dbReference>
<evidence type="ECO:0000256" key="10">
    <source>
        <dbReference type="ARBA" id="ARBA00024220"/>
    </source>
</evidence>
<dbReference type="SMART" id="SM00382">
    <property type="entry name" value="AAA"/>
    <property type="match status" value="2"/>
</dbReference>
<dbReference type="PROSITE" id="PS50929">
    <property type="entry name" value="ABC_TM1F"/>
    <property type="match status" value="2"/>
</dbReference>
<evidence type="ECO:0000256" key="11">
    <source>
        <dbReference type="ARBA" id="ARBA00047523"/>
    </source>
</evidence>
<dbReference type="FunFam" id="1.20.1560.10:FF:000013">
    <property type="entry name" value="ABC transporter C family member 2"/>
    <property type="match status" value="1"/>
</dbReference>
<comment type="similarity">
    <text evidence="2">Belongs to the ABC transporter superfamily. ABCC family. Conjugate transporter (TC 3.A.1.208) subfamily.</text>
</comment>
<feature type="transmembrane region" description="Helical" evidence="13">
    <location>
        <begin position="30"/>
        <end position="49"/>
    </location>
</feature>
<evidence type="ECO:0000256" key="5">
    <source>
        <dbReference type="ARBA" id="ARBA00022737"/>
    </source>
</evidence>
<feature type="domain" description="ABC transporter" evidence="14">
    <location>
        <begin position="1310"/>
        <end position="1544"/>
    </location>
</feature>
<dbReference type="PANTHER" id="PTHR24223">
    <property type="entry name" value="ATP-BINDING CASSETTE SUB-FAMILY C"/>
    <property type="match status" value="1"/>
</dbReference>
<feature type="transmembrane region" description="Helical" evidence="13">
    <location>
        <begin position="980"/>
        <end position="1006"/>
    </location>
</feature>
<evidence type="ECO:0000256" key="12">
    <source>
        <dbReference type="SAM" id="MobiDB-lite"/>
    </source>
</evidence>
<dbReference type="Pfam" id="PF00664">
    <property type="entry name" value="ABC_membrane"/>
    <property type="match status" value="2"/>
</dbReference>
<dbReference type="EMBL" id="BDGG01000002">
    <property type="protein sequence ID" value="GAU94482.1"/>
    <property type="molecule type" value="Genomic_DNA"/>
</dbReference>
<dbReference type="PANTHER" id="PTHR24223:SF415">
    <property type="entry name" value="FI20190P1"/>
    <property type="match status" value="1"/>
</dbReference>
<feature type="transmembrane region" description="Helical" evidence="13">
    <location>
        <begin position="1026"/>
        <end position="1055"/>
    </location>
</feature>
<dbReference type="InterPro" id="IPR036640">
    <property type="entry name" value="ABC1_TM_sf"/>
</dbReference>
<dbReference type="FunFam" id="3.40.50.300:FF:000074">
    <property type="entry name" value="Multidrug resistance-associated protein 5 isoform 1"/>
    <property type="match status" value="1"/>
</dbReference>
<feature type="domain" description="ABC transmembrane type-1" evidence="15">
    <location>
        <begin position="345"/>
        <end position="627"/>
    </location>
</feature>
<comment type="subcellular location">
    <subcellularLocation>
        <location evidence="1">Endomembrane system</location>
        <topology evidence="1">Multi-pass membrane protein</topology>
    </subcellularLocation>
</comment>
<keyword evidence="9 13" id="KW-0472">Membrane</keyword>
<dbReference type="InterPro" id="IPR017871">
    <property type="entry name" value="ABC_transporter-like_CS"/>
</dbReference>
<dbReference type="Gene3D" id="1.20.1560.10">
    <property type="entry name" value="ABC transporter type 1, transmembrane domain"/>
    <property type="match status" value="2"/>
</dbReference>
<dbReference type="Proteomes" id="UP000186922">
    <property type="component" value="Unassembled WGS sequence"/>
</dbReference>
<dbReference type="CDD" id="cd03244">
    <property type="entry name" value="ABCC_MRP_domain2"/>
    <property type="match status" value="1"/>
</dbReference>
<evidence type="ECO:0000259" key="15">
    <source>
        <dbReference type="PROSITE" id="PS50929"/>
    </source>
</evidence>
<sequence>MSEICKEPFWNVSTSWDSDHPDFSNCFEQIVLICLPCAILWLMIPLQAYSFLTDSPRLGRWTTLTIAKMALCIVLAVLQLMDLGYAAQLLVHFGGGAIPTINIIGPLVQIFTFLLAMVYLDFDRRKGRLSSPLLFVFWLLLFISGIIILRSKVLRSLGYEARNRDDIFGLFTYELWFPIVLVQLILSCFADDYPERFENWTKNPSPESSASFLNKLCAFWVVDLLRQGWQRTLTTEDIWDLMHDERAESVEKKLAEKWSKQFAGQDFLEDVATTTGQSSAGQGPKRRPAARNDEEEDDEEQLIDGRRHRSRAQPSEEELATSRLRKVKKPSLAKAIYSVVWPKFWTSALLKFLYDMFTVLIIVLIGNIISFTAHPRMHSWKGYVYTVFLLMAVILQTLCFVNSNFTNIRLGMNIRAGLSAMLYRKVLNLSNTSRRHFAVGNVTTMLTADMQRITDFFYFQHYVWITPVSVVIMSTVLWTYIGVASIAGLGTIIVVNAFQLVLVGRSRAYEASAMKNKDIRVRTVNEIFNEIKILKMYAWEKQFEEGAVAMRHDELRSLNKAGIFFNVNLALSFITPPLAALATYATYLFIDRDNVLLPRTAFVTLLFLFSLRHSLYLLPMAASLTVQAKLATERMTAFLLARELQTSSVEHIAQSDTLTRTAVSIVNGNFSWHPRFSAAQSLTLKSISLTVGQGSLVAIVGAVGSGKSSLLAAMLGLMEKVSGHVTVKGSIAYVTQQAWIQNMTLRDNILFGKPFNEQRYLTALEACALKRDLEILTDGDQTEIGEKGINLSGGQKLRVTLARAVYADADVVMLDDPLAAVDAHVGRHIFENVIGPNGVLQGKTRLFVTNAINWLPQCEVVVYLEQGRISEMGSYEELVERGQRFNDYLRQCEVDVEAEMADSDISHKALSLDKELQALRRTVSQRPADGGFSQSFEAAAPTRATDGLQGREAARLIGLEKLPDSGIGWRVYRSLAKDMSYVMVATLLLTYILGSAFFLASNIWVAQWTSLNMTMDNGSIDQGYKAYQAGIYALFILLQLIFISMALWGVSYGFVKAGGTLHNGMLHRLMRAPMSYFDTTPLGRILNRFSKDIDTLDIALPGYMRYFLNAIFLSATFVLLIVIEMPLVTAFIIPLFVAVYFVKRFYQASAMQLKRLDAITRAPLVSSLQQSIAGSSIIVATGQTGRFITDNHRKVDNLTSVIHSSNGALQWLSFSNHVIADVLTVIVAFFSVFGRDNLAFSGQSAAVGLSLMASVAFTLLFPWAMQNLCDMEHALLSIQRLRDYADAPVEAPAIIADYRPPSKWPYFGNIAFTDYETRYRPGMDLVLQAITGTIHSGEKIGVVGRTGSGKSTLTLALLRIVEPAGGSIFIDGTDISKIGLRDLRSRITIIPQEAALFSGTLRMNVDPMDRATDEEIWSALDSSRLKLYFQSSPSGLNTRISEGGANLSVGQRQLICLARALLRRSKILILDEATAAIDFETDKYVQEVVRKEFADCTVITIAHRINTIMDSTRVLVMDAGRIREFDTPANLIEQPDSLFHKLAKDAGAI</sequence>
<comment type="catalytic activity">
    <reaction evidence="11">
        <text>leukotriene C4(in) + ATP + H2O = leukotriene C4(out) + ADP + phosphate + H(+)</text>
        <dbReference type="Rhea" id="RHEA:38963"/>
        <dbReference type="ChEBI" id="CHEBI:15377"/>
        <dbReference type="ChEBI" id="CHEBI:15378"/>
        <dbReference type="ChEBI" id="CHEBI:30616"/>
        <dbReference type="ChEBI" id="CHEBI:43474"/>
        <dbReference type="ChEBI" id="CHEBI:57973"/>
        <dbReference type="ChEBI" id="CHEBI:456216"/>
    </reaction>
    <physiologicalReaction direction="left-to-right" evidence="11">
        <dbReference type="Rhea" id="RHEA:38964"/>
    </physiologicalReaction>
</comment>
<dbReference type="GO" id="GO:0016020">
    <property type="term" value="C:membrane"/>
    <property type="evidence" value="ECO:0007669"/>
    <property type="project" value="InterPro"/>
</dbReference>
<feature type="transmembrane region" description="Helical" evidence="13">
    <location>
        <begin position="1245"/>
        <end position="1265"/>
    </location>
</feature>
<feature type="transmembrane region" description="Helical" evidence="13">
    <location>
        <begin position="1214"/>
        <end position="1233"/>
    </location>
</feature>